<protein>
    <submittedName>
        <fullName evidence="2">DUF1631 domain-containing protein</fullName>
    </submittedName>
</protein>
<proteinExistence type="predicted"/>
<dbReference type="Pfam" id="PF07793">
    <property type="entry name" value="DUF1631"/>
    <property type="match status" value="1"/>
</dbReference>
<feature type="compositionally biased region" description="Gly residues" evidence="1">
    <location>
        <begin position="338"/>
        <end position="353"/>
    </location>
</feature>
<dbReference type="EMBL" id="VOHK01000004">
    <property type="protein sequence ID" value="TWT20262.1"/>
    <property type="molecule type" value="Genomic_DNA"/>
</dbReference>
<sequence length="860" mass="94105">MAAPGQRQHRAHPARPPLRQRRDRAVPGRLTPLAAELADPRLTCKYWPRPSAAARLMPASPPPVEPAAPRSLAAAGLPQRVRKALEAALTLVTEDIEPHLGSMLTEFEEELFRLADQARNPGAESGYMQTLRIFRLNRSDLIPRFILELEASVAGVRSAARSAAPVADAGKMQPAQGGFGKLSLVDEAVMDEGTVLREIASRQEGRANLALHLLGQRFGVLAAAPAFDTERLPLGPQALCRAMRAAAQALDIEHDSRLLLYRIFDRHVMANYWRVLDRLDEMLDREGILSGLTYVPMRIRPSVQPRADDAGGEQRRGGQPSRETGDPNGAGQSAGEPSGHGGHGGGAGGGGTTDAGAPSGRAVFQSTDPQRPHTGWMGEPVEELDEDEEGATQQLQHLLSSRRELLGKLRPGKKAGPGAQISTGDVFSALGHMQMQPLSTPGAPQTLADVKQTLLAQARQRRGIHAELSPRDNDTFELLGMLFGNLEEEIRADAPAAALVKRLQVPLLRVALSDSAFFVRSRHPARQLLNTVAESAAKWLEDSDFDPQFLAPLQNAVTHVIEKYDGDLEVFSASNEQLQTHLQAQVRKSELLEKRHTEAARGKEKLEVAKLRAAEVMADVIGDRRLPRFSRALLNQAWADVLTLALLRQGEDSEAWRKQLDATRRIVEACTRDDAPRDPELIAHIEGSLAQVGYHGEEASVIAQRLTSSRPDEEEGDSASRTELAMKLKARTRLGEDADKHKPKLPPRTPEEQARYEQLKVLPFGTWIEFITNQQGDVVRRRLSWFSPITDNALFVNQRGQRVGEQSLDSVARMLASGQARIVTADRARLVDRAWQAAVHALRSFAGLGDKEAADSEAPA</sequence>
<feature type="region of interest" description="Disordered" evidence="1">
    <location>
        <begin position="1"/>
        <end position="27"/>
    </location>
</feature>
<evidence type="ECO:0000313" key="2">
    <source>
        <dbReference type="EMBL" id="TWT20262.1"/>
    </source>
</evidence>
<name>A0A5C5U3W7_9GAMM</name>
<dbReference type="Proteomes" id="UP000319980">
    <property type="component" value="Unassembled WGS sequence"/>
</dbReference>
<dbReference type="AlphaFoldDB" id="A0A5C5U3W7"/>
<organism evidence="2 3">
    <name type="scientific">Luteimonas marina</name>
    <dbReference type="NCBI Taxonomy" id="488485"/>
    <lineage>
        <taxon>Bacteria</taxon>
        <taxon>Pseudomonadati</taxon>
        <taxon>Pseudomonadota</taxon>
        <taxon>Gammaproteobacteria</taxon>
        <taxon>Lysobacterales</taxon>
        <taxon>Lysobacteraceae</taxon>
        <taxon>Luteimonas</taxon>
    </lineage>
</organism>
<gene>
    <name evidence="2" type="ORF">FQY83_11035</name>
</gene>
<reference evidence="2 3" key="1">
    <citation type="journal article" date="2008" name="Int. J. Syst. Evol. Microbiol.">
        <title>Luteimonas marina sp. nov., isolated from seawater.</title>
        <authorList>
            <person name="Baik K.S."/>
            <person name="Park S.C."/>
            <person name="Kim M.S."/>
            <person name="Kim E.M."/>
            <person name="Park C."/>
            <person name="Chun J."/>
            <person name="Seong C.N."/>
        </authorList>
    </citation>
    <scope>NUCLEOTIDE SEQUENCE [LARGE SCALE GENOMIC DNA]</scope>
    <source>
        <strain evidence="2 3">FR1330</strain>
    </source>
</reference>
<evidence type="ECO:0000256" key="1">
    <source>
        <dbReference type="SAM" id="MobiDB-lite"/>
    </source>
</evidence>
<feature type="compositionally biased region" description="Basic residues" evidence="1">
    <location>
        <begin position="7"/>
        <end position="22"/>
    </location>
</feature>
<feature type="region of interest" description="Disordered" evidence="1">
    <location>
        <begin position="300"/>
        <end position="378"/>
    </location>
</feature>
<comment type="caution">
    <text evidence="2">The sequence shown here is derived from an EMBL/GenBank/DDBJ whole genome shotgun (WGS) entry which is preliminary data.</text>
</comment>
<feature type="compositionally biased region" description="Basic and acidic residues" evidence="1">
    <location>
        <begin position="306"/>
        <end position="316"/>
    </location>
</feature>
<dbReference type="InterPro" id="IPR012434">
    <property type="entry name" value="DUF1631"/>
</dbReference>
<keyword evidence="3" id="KW-1185">Reference proteome</keyword>
<feature type="region of interest" description="Disordered" evidence="1">
    <location>
        <begin position="731"/>
        <end position="752"/>
    </location>
</feature>
<evidence type="ECO:0000313" key="3">
    <source>
        <dbReference type="Proteomes" id="UP000319980"/>
    </source>
</evidence>
<accession>A0A5C5U3W7</accession>